<feature type="region of interest" description="Disordered" evidence="1">
    <location>
        <begin position="32"/>
        <end position="63"/>
    </location>
</feature>
<name>A0A3P6RMF6_9BILA</name>
<evidence type="ECO:0000256" key="1">
    <source>
        <dbReference type="SAM" id="MobiDB-lite"/>
    </source>
</evidence>
<protein>
    <submittedName>
        <fullName evidence="2">Uncharacterized protein</fullName>
    </submittedName>
</protein>
<dbReference type="GO" id="GO:0016973">
    <property type="term" value="P:poly(A)+ mRNA export from nucleus"/>
    <property type="evidence" value="ECO:0007669"/>
    <property type="project" value="TreeGrafter"/>
</dbReference>
<dbReference type="AlphaFoldDB" id="A0A3P6RMF6"/>
<dbReference type="PANTHER" id="PTHR46010">
    <property type="entry name" value="PROTEIN IWS1 HOMOLOG"/>
    <property type="match status" value="1"/>
</dbReference>
<keyword evidence="3" id="KW-1185">Reference proteome</keyword>
<evidence type="ECO:0000313" key="3">
    <source>
        <dbReference type="Proteomes" id="UP000271098"/>
    </source>
</evidence>
<dbReference type="EMBL" id="UYRT01015654">
    <property type="protein sequence ID" value="VDK55185.1"/>
    <property type="molecule type" value="Genomic_DNA"/>
</dbReference>
<gene>
    <name evidence="2" type="ORF">GPUH_LOCUS6567</name>
</gene>
<organism evidence="2 3">
    <name type="scientific">Gongylonema pulchrum</name>
    <dbReference type="NCBI Taxonomy" id="637853"/>
    <lineage>
        <taxon>Eukaryota</taxon>
        <taxon>Metazoa</taxon>
        <taxon>Ecdysozoa</taxon>
        <taxon>Nematoda</taxon>
        <taxon>Chromadorea</taxon>
        <taxon>Rhabditida</taxon>
        <taxon>Spirurina</taxon>
        <taxon>Spiruromorpha</taxon>
        <taxon>Spiruroidea</taxon>
        <taxon>Gongylonematidae</taxon>
        <taxon>Gongylonema</taxon>
    </lineage>
</organism>
<proteinExistence type="predicted"/>
<dbReference type="OrthoDB" id="5871497at2759"/>
<evidence type="ECO:0000313" key="2">
    <source>
        <dbReference type="EMBL" id="VDK55185.1"/>
    </source>
</evidence>
<dbReference type="GO" id="GO:0005634">
    <property type="term" value="C:nucleus"/>
    <property type="evidence" value="ECO:0007669"/>
    <property type="project" value="TreeGrafter"/>
</dbReference>
<reference evidence="2 3" key="1">
    <citation type="submission" date="2018-11" db="EMBL/GenBank/DDBJ databases">
        <authorList>
            <consortium name="Pathogen Informatics"/>
        </authorList>
    </citation>
    <scope>NUCLEOTIDE SEQUENCE [LARGE SCALE GENOMIC DNA]</scope>
</reference>
<dbReference type="Proteomes" id="UP000271098">
    <property type="component" value="Unassembled WGS sequence"/>
</dbReference>
<feature type="compositionally biased region" description="Basic and acidic residues" evidence="1">
    <location>
        <begin position="44"/>
        <end position="56"/>
    </location>
</feature>
<dbReference type="PANTHER" id="PTHR46010:SF1">
    <property type="entry name" value="PROTEIN IWS1 HOMOLOG"/>
    <property type="match status" value="1"/>
</dbReference>
<sequence>MSLALFQLDTDFSSMTRDERIQRDFAQLSEAKRRRLNAGSESSDAEKETAEPRPGDKGFIMRARVPRVSQKDYVVRPKSNVEGQFRGATKNRATSRFDRTQREFKERTKQQRAQRAVAVSINRVNF</sequence>
<dbReference type="InterPro" id="IPR051037">
    <property type="entry name" value="RNAPII_TF_IWS1"/>
</dbReference>
<accession>A0A3P6RMF6</accession>